<dbReference type="HOGENOM" id="CLU_1623468_0_0_2"/>
<evidence type="ECO:0000313" key="3">
    <source>
        <dbReference type="Proteomes" id="UP000001941"/>
    </source>
</evidence>
<feature type="transmembrane region" description="Helical" evidence="1">
    <location>
        <begin position="105"/>
        <end position="129"/>
    </location>
</feature>
<protein>
    <submittedName>
        <fullName evidence="2">Uncharacterized protein</fullName>
    </submittedName>
</protein>
<feature type="transmembrane region" description="Helical" evidence="1">
    <location>
        <begin position="21"/>
        <end position="42"/>
    </location>
</feature>
<accession>Q2FPA8</accession>
<keyword evidence="3" id="KW-1185">Reference proteome</keyword>
<dbReference type="Proteomes" id="UP000001941">
    <property type="component" value="Chromosome"/>
</dbReference>
<evidence type="ECO:0000256" key="1">
    <source>
        <dbReference type="SAM" id="Phobius"/>
    </source>
</evidence>
<organism evidence="2 3">
    <name type="scientific">Methanospirillum hungatei JF-1 (strain ATCC 27890 / DSM 864 / NBRC 100397 / JF-1)</name>
    <dbReference type="NCBI Taxonomy" id="323259"/>
    <lineage>
        <taxon>Archaea</taxon>
        <taxon>Methanobacteriati</taxon>
        <taxon>Methanobacteriota</taxon>
        <taxon>Stenosarchaea group</taxon>
        <taxon>Methanomicrobia</taxon>
        <taxon>Methanomicrobiales</taxon>
        <taxon>Methanospirillaceae</taxon>
        <taxon>Methanospirillum</taxon>
    </lineage>
</organism>
<feature type="transmembrane region" description="Helical" evidence="1">
    <location>
        <begin position="135"/>
        <end position="155"/>
    </location>
</feature>
<dbReference type="AlphaFoldDB" id="Q2FPA8"/>
<dbReference type="KEGG" id="mhu:Mhun_0765"/>
<keyword evidence="1" id="KW-0812">Transmembrane</keyword>
<sequence>MGESSEKVSRTNANSSFFTRPVFLSLTIGVPFCLFKILFGIQFIRAAEIHSQPYFIYAGWVLMIWAGADLLMNLTRAGFDIIGSAGKIEFCTLAQIGRYLNASTLFLAIDTLITFSIICLALWSGWIVYLNKNEAILWYSATTLNLISLSLVSLWTEIKRKLE</sequence>
<proteinExistence type="predicted"/>
<feature type="transmembrane region" description="Helical" evidence="1">
    <location>
        <begin position="54"/>
        <end position="72"/>
    </location>
</feature>
<dbReference type="EMBL" id="CP000254">
    <property type="protein sequence ID" value="ABD40517.1"/>
    <property type="molecule type" value="Genomic_DNA"/>
</dbReference>
<gene>
    <name evidence="2" type="ordered locus">Mhun_0765</name>
</gene>
<evidence type="ECO:0000313" key="2">
    <source>
        <dbReference type="EMBL" id="ABD40517.1"/>
    </source>
</evidence>
<name>Q2FPA8_METHJ</name>
<dbReference type="InParanoid" id="Q2FPA8"/>
<keyword evidence="1" id="KW-0472">Membrane</keyword>
<dbReference type="eggNOG" id="arCOG09584">
    <property type="taxonomic scope" value="Archaea"/>
</dbReference>
<dbReference type="EnsemblBacteria" id="ABD40517">
    <property type="protein sequence ID" value="ABD40517"/>
    <property type="gene ID" value="Mhun_0765"/>
</dbReference>
<keyword evidence="1" id="KW-1133">Transmembrane helix</keyword>
<reference evidence="3" key="1">
    <citation type="journal article" date="2016" name="Stand. Genomic Sci.">
        <title>Complete genome sequence of Methanospirillum hungatei type strain JF1.</title>
        <authorList>
            <person name="Gunsalus R.P."/>
            <person name="Cook L.E."/>
            <person name="Crable B."/>
            <person name="Rohlin L."/>
            <person name="McDonald E."/>
            <person name="Mouttaki H."/>
            <person name="Sieber J.R."/>
            <person name="Poweleit N."/>
            <person name="Zhou H."/>
            <person name="Lapidus A.L."/>
            <person name="Daligault H.E."/>
            <person name="Land M."/>
            <person name="Gilna P."/>
            <person name="Ivanova N."/>
            <person name="Kyrpides N."/>
            <person name="Culley D.E."/>
            <person name="McInerney M.J."/>
        </authorList>
    </citation>
    <scope>NUCLEOTIDE SEQUENCE [LARGE SCALE GENOMIC DNA]</scope>
    <source>
        <strain evidence="3">ATCC 27890 / DSM 864 / NBRC 100397 / JF-1</strain>
    </source>
</reference>